<accession>A0A8S5NMW7</accession>
<name>A0A8S5NMW7_9CAUD</name>
<protein>
    <submittedName>
        <fullName evidence="1">Uncharacterized protein</fullName>
    </submittedName>
</protein>
<proteinExistence type="predicted"/>
<reference evidence="1" key="1">
    <citation type="journal article" date="2021" name="Proc. Natl. Acad. Sci. U.S.A.">
        <title>A Catalog of Tens of Thousands of Viruses from Human Metagenomes Reveals Hidden Associations with Chronic Diseases.</title>
        <authorList>
            <person name="Tisza M.J."/>
            <person name="Buck C.B."/>
        </authorList>
    </citation>
    <scope>NUCLEOTIDE SEQUENCE</scope>
    <source>
        <strain evidence="1">CtXU818</strain>
    </source>
</reference>
<sequence length="88" mass="10203">MKKCTGENCPMQMGYDFENCAAIEKCPYRTWPVTIADRIRSMTDNELIGLFSKFRSDAEMKYIAGISTMPGTWKEIKKWLETPWEGKP</sequence>
<evidence type="ECO:0000313" key="1">
    <source>
        <dbReference type="EMBL" id="DAD96149.1"/>
    </source>
</evidence>
<dbReference type="EMBL" id="BK015210">
    <property type="protein sequence ID" value="DAD96149.1"/>
    <property type="molecule type" value="Genomic_DNA"/>
</dbReference>
<organism evidence="1">
    <name type="scientific">Siphoviridae sp. ctXU818</name>
    <dbReference type="NCBI Taxonomy" id="2826369"/>
    <lineage>
        <taxon>Viruses</taxon>
        <taxon>Duplodnaviria</taxon>
        <taxon>Heunggongvirae</taxon>
        <taxon>Uroviricota</taxon>
        <taxon>Caudoviricetes</taxon>
    </lineage>
</organism>